<feature type="region of interest" description="Disordered" evidence="1">
    <location>
        <begin position="57"/>
        <end position="80"/>
    </location>
</feature>
<gene>
    <name evidence="2" type="ORF">RUM44_010942</name>
</gene>
<comment type="caution">
    <text evidence="2">The sequence shown here is derived from an EMBL/GenBank/DDBJ whole genome shotgun (WGS) entry which is preliminary data.</text>
</comment>
<evidence type="ECO:0000313" key="3">
    <source>
        <dbReference type="Proteomes" id="UP001359485"/>
    </source>
</evidence>
<dbReference type="EMBL" id="JAWJWF010000046">
    <property type="protein sequence ID" value="KAK6624084.1"/>
    <property type="molecule type" value="Genomic_DNA"/>
</dbReference>
<evidence type="ECO:0000256" key="1">
    <source>
        <dbReference type="SAM" id="MobiDB-lite"/>
    </source>
</evidence>
<dbReference type="Proteomes" id="UP001359485">
    <property type="component" value="Unassembled WGS sequence"/>
</dbReference>
<protein>
    <submittedName>
        <fullName evidence="2">Uncharacterized protein</fullName>
    </submittedName>
</protein>
<reference evidence="2 3" key="1">
    <citation type="submission" date="2023-09" db="EMBL/GenBank/DDBJ databases">
        <title>Genomes of two closely related lineages of the louse Polyplax serrata with different host specificities.</title>
        <authorList>
            <person name="Martinu J."/>
            <person name="Tarabai H."/>
            <person name="Stefka J."/>
            <person name="Hypsa V."/>
        </authorList>
    </citation>
    <scope>NUCLEOTIDE SEQUENCE [LARGE SCALE GENOMIC DNA]</scope>
    <source>
        <strain evidence="2">98ZLc_SE</strain>
    </source>
</reference>
<keyword evidence="3" id="KW-1185">Reference proteome</keyword>
<proteinExistence type="predicted"/>
<name>A0ABR1ANP2_POLSC</name>
<organism evidence="2 3">
    <name type="scientific">Polyplax serrata</name>
    <name type="common">Common mouse louse</name>
    <dbReference type="NCBI Taxonomy" id="468196"/>
    <lineage>
        <taxon>Eukaryota</taxon>
        <taxon>Metazoa</taxon>
        <taxon>Ecdysozoa</taxon>
        <taxon>Arthropoda</taxon>
        <taxon>Hexapoda</taxon>
        <taxon>Insecta</taxon>
        <taxon>Pterygota</taxon>
        <taxon>Neoptera</taxon>
        <taxon>Paraneoptera</taxon>
        <taxon>Psocodea</taxon>
        <taxon>Troctomorpha</taxon>
        <taxon>Phthiraptera</taxon>
        <taxon>Anoplura</taxon>
        <taxon>Polyplacidae</taxon>
        <taxon>Polyplax</taxon>
    </lineage>
</organism>
<evidence type="ECO:0000313" key="2">
    <source>
        <dbReference type="EMBL" id="KAK6624084.1"/>
    </source>
</evidence>
<accession>A0ABR1ANP2</accession>
<sequence length="80" mass="9363">MVYKRSRCNYGEETLLWPKIPTVPSSSSTRKTPNTRWAYTEVPDKGEEDLEEFMMENPKPNEKNLGVPHDRTRDVPFFTS</sequence>